<dbReference type="Gene3D" id="3.40.50.2300">
    <property type="match status" value="1"/>
</dbReference>
<evidence type="ECO:0000256" key="4">
    <source>
        <dbReference type="SAM" id="Coils"/>
    </source>
</evidence>
<comment type="function">
    <text evidence="2">May play the central regulatory role in sporulation. It may be an element of the effector pathway responsible for the activation of sporulation genes in response to nutritional stress. Spo0A may act in concert with spo0H (a sigma factor) to control the expression of some genes that are critical to the sporulation process.</text>
</comment>
<dbReference type="SUPFAM" id="SSF55073">
    <property type="entry name" value="Nucleotide cyclase"/>
    <property type="match status" value="1"/>
</dbReference>
<dbReference type="InterPro" id="IPR001789">
    <property type="entry name" value="Sig_transdc_resp-reg_receiver"/>
</dbReference>
<dbReference type="Pfam" id="PF00072">
    <property type="entry name" value="Response_reg"/>
    <property type="match status" value="1"/>
</dbReference>
<dbReference type="PROSITE" id="PS50110">
    <property type="entry name" value="RESPONSE_REGULATORY"/>
    <property type="match status" value="1"/>
</dbReference>
<accession>A0A3G1KWT4</accession>
<dbReference type="EMBL" id="CP017634">
    <property type="protein sequence ID" value="ATW26880.1"/>
    <property type="molecule type" value="Genomic_DNA"/>
</dbReference>
<feature type="coiled-coil region" evidence="4">
    <location>
        <begin position="132"/>
        <end position="159"/>
    </location>
</feature>
<reference evidence="7 8" key="1">
    <citation type="submission" date="2016-10" db="EMBL/GenBank/DDBJ databases">
        <title>Complete Genome Sequence of Peptococcaceae strain DCMF.</title>
        <authorList>
            <person name="Edwards R.J."/>
            <person name="Holland S.I."/>
            <person name="Deshpande N.P."/>
            <person name="Wong Y.K."/>
            <person name="Ertan H."/>
            <person name="Manefield M."/>
            <person name="Russell T.L."/>
            <person name="Lee M.J."/>
        </authorList>
    </citation>
    <scope>NUCLEOTIDE SEQUENCE [LARGE SCALE GENOMIC DNA]</scope>
    <source>
        <strain evidence="7 8">DCMF</strain>
    </source>
</reference>
<dbReference type="Proteomes" id="UP000323521">
    <property type="component" value="Chromosome"/>
</dbReference>
<evidence type="ECO:0000256" key="2">
    <source>
        <dbReference type="ARBA" id="ARBA00024867"/>
    </source>
</evidence>
<dbReference type="AlphaFoldDB" id="A0A3G1KWT4"/>
<dbReference type="SUPFAM" id="SSF52172">
    <property type="entry name" value="CheY-like"/>
    <property type="match status" value="1"/>
</dbReference>
<dbReference type="CDD" id="cd01949">
    <property type="entry name" value="GGDEF"/>
    <property type="match status" value="1"/>
</dbReference>
<dbReference type="PANTHER" id="PTHR45138:SF9">
    <property type="entry name" value="DIGUANYLATE CYCLASE DGCM-RELATED"/>
    <property type="match status" value="1"/>
</dbReference>
<dbReference type="GO" id="GO:0043709">
    <property type="term" value="P:cell adhesion involved in single-species biofilm formation"/>
    <property type="evidence" value="ECO:0007669"/>
    <property type="project" value="TreeGrafter"/>
</dbReference>
<feature type="domain" description="GGDEF" evidence="6">
    <location>
        <begin position="201"/>
        <end position="323"/>
    </location>
</feature>
<gene>
    <name evidence="7" type="ORF">DCMF_20820</name>
</gene>
<dbReference type="InterPro" id="IPR050469">
    <property type="entry name" value="Diguanylate_Cyclase"/>
</dbReference>
<sequence>MGNKKASILVVDDNDDDLQVLGEVIEKEGYQPVLASGGEQALELISMKKPDLILLDATMPEMNGYVVCRRLKKDPETRDIPVIFLTSEWEDEDIVKCFESGGADYLKKPFDSIELLAKLKTHIEWKKSRNEVKHLDELLQKKNQELSEANKIIKVKTQQLNQVMGLLEQDTRTDPLTGLCNRRHALKLIDDEVVRYQRNQKPFSLVISAIEDLDVIHDTYGHDCGHAVLQMVTQIFISTVREMDSVARWGEGEFLIILPETGFAGAKMLEKRIRKKLEEQAFFYNKEIIPITMTFGAATFIGGESKEDVIKRADNALNKKSKR</sequence>
<dbReference type="KEGG" id="fwa:DCMF_20820"/>
<evidence type="ECO:0000259" key="5">
    <source>
        <dbReference type="PROSITE" id="PS50110"/>
    </source>
</evidence>
<dbReference type="PROSITE" id="PS50887">
    <property type="entry name" value="GGDEF"/>
    <property type="match status" value="1"/>
</dbReference>
<evidence type="ECO:0000313" key="8">
    <source>
        <dbReference type="Proteomes" id="UP000323521"/>
    </source>
</evidence>
<dbReference type="Gene3D" id="3.30.70.270">
    <property type="match status" value="1"/>
</dbReference>
<dbReference type="InterPro" id="IPR000160">
    <property type="entry name" value="GGDEF_dom"/>
</dbReference>
<proteinExistence type="predicted"/>
<feature type="domain" description="Response regulatory" evidence="5">
    <location>
        <begin position="7"/>
        <end position="123"/>
    </location>
</feature>
<dbReference type="RefSeq" id="WP_214658786.1">
    <property type="nucleotide sequence ID" value="NZ_CP017634.1"/>
</dbReference>
<dbReference type="Pfam" id="PF00990">
    <property type="entry name" value="GGDEF"/>
    <property type="match status" value="1"/>
</dbReference>
<dbReference type="InterPro" id="IPR011006">
    <property type="entry name" value="CheY-like_superfamily"/>
</dbReference>
<protein>
    <recommendedName>
        <fullName evidence="1">Stage 0 sporulation protein A homolog</fullName>
    </recommendedName>
</protein>
<keyword evidence="8" id="KW-1185">Reference proteome</keyword>
<dbReference type="GO" id="GO:0052621">
    <property type="term" value="F:diguanylate cyclase activity"/>
    <property type="evidence" value="ECO:0007669"/>
    <property type="project" value="TreeGrafter"/>
</dbReference>
<dbReference type="InterPro" id="IPR043128">
    <property type="entry name" value="Rev_trsase/Diguanyl_cyclase"/>
</dbReference>
<keyword evidence="4" id="KW-0175">Coiled coil</keyword>
<feature type="modified residue" description="4-aspartylphosphate" evidence="3">
    <location>
        <position position="56"/>
    </location>
</feature>
<dbReference type="GO" id="GO:0005886">
    <property type="term" value="C:plasma membrane"/>
    <property type="evidence" value="ECO:0007669"/>
    <property type="project" value="TreeGrafter"/>
</dbReference>
<dbReference type="SMART" id="SM00448">
    <property type="entry name" value="REC"/>
    <property type="match status" value="1"/>
</dbReference>
<keyword evidence="3" id="KW-0597">Phosphoprotein</keyword>
<evidence type="ECO:0000256" key="1">
    <source>
        <dbReference type="ARBA" id="ARBA00018672"/>
    </source>
</evidence>
<dbReference type="PANTHER" id="PTHR45138">
    <property type="entry name" value="REGULATORY COMPONENTS OF SENSORY TRANSDUCTION SYSTEM"/>
    <property type="match status" value="1"/>
</dbReference>
<dbReference type="GO" id="GO:1902201">
    <property type="term" value="P:negative regulation of bacterial-type flagellum-dependent cell motility"/>
    <property type="evidence" value="ECO:0007669"/>
    <property type="project" value="TreeGrafter"/>
</dbReference>
<evidence type="ECO:0000259" key="6">
    <source>
        <dbReference type="PROSITE" id="PS50887"/>
    </source>
</evidence>
<evidence type="ECO:0000256" key="3">
    <source>
        <dbReference type="PROSITE-ProRule" id="PRU00169"/>
    </source>
</evidence>
<name>A0A3G1KWT4_FORW1</name>
<dbReference type="SMART" id="SM00267">
    <property type="entry name" value="GGDEF"/>
    <property type="match status" value="1"/>
</dbReference>
<dbReference type="InterPro" id="IPR029787">
    <property type="entry name" value="Nucleotide_cyclase"/>
</dbReference>
<evidence type="ECO:0000313" key="7">
    <source>
        <dbReference type="EMBL" id="ATW26880.1"/>
    </source>
</evidence>
<dbReference type="NCBIfam" id="TIGR00254">
    <property type="entry name" value="GGDEF"/>
    <property type="match status" value="1"/>
</dbReference>
<dbReference type="GO" id="GO:0000160">
    <property type="term" value="P:phosphorelay signal transduction system"/>
    <property type="evidence" value="ECO:0007669"/>
    <property type="project" value="InterPro"/>
</dbReference>
<organism evidence="7 8">
    <name type="scientific">Formimonas warabiya</name>
    <dbReference type="NCBI Taxonomy" id="1761012"/>
    <lineage>
        <taxon>Bacteria</taxon>
        <taxon>Bacillati</taxon>
        <taxon>Bacillota</taxon>
        <taxon>Clostridia</taxon>
        <taxon>Eubacteriales</taxon>
        <taxon>Peptococcaceae</taxon>
        <taxon>Candidatus Formimonas</taxon>
    </lineage>
</organism>